<keyword evidence="5" id="KW-1185">Reference proteome</keyword>
<evidence type="ECO:0000256" key="2">
    <source>
        <dbReference type="SAM" id="MobiDB-lite"/>
    </source>
</evidence>
<evidence type="ECO:0000256" key="3">
    <source>
        <dbReference type="SAM" id="SignalP"/>
    </source>
</evidence>
<protein>
    <recommendedName>
        <fullName evidence="6">DNA repair protein</fullName>
    </recommendedName>
</protein>
<feature type="chain" id="PRO_5008090162" description="DNA repair protein" evidence="3">
    <location>
        <begin position="25"/>
        <end position="425"/>
    </location>
</feature>
<dbReference type="OrthoDB" id="5901624at2"/>
<accession>A0A178K9A8</accession>
<dbReference type="Proteomes" id="UP000078503">
    <property type="component" value="Unassembled WGS sequence"/>
</dbReference>
<evidence type="ECO:0008006" key="6">
    <source>
        <dbReference type="Google" id="ProtNLM"/>
    </source>
</evidence>
<evidence type="ECO:0000256" key="1">
    <source>
        <dbReference type="SAM" id="Coils"/>
    </source>
</evidence>
<evidence type="ECO:0000313" key="5">
    <source>
        <dbReference type="Proteomes" id="UP000078503"/>
    </source>
</evidence>
<organism evidence="4 5">
    <name type="scientific">Photobacterium jeanii</name>
    <dbReference type="NCBI Taxonomy" id="858640"/>
    <lineage>
        <taxon>Bacteria</taxon>
        <taxon>Pseudomonadati</taxon>
        <taxon>Pseudomonadota</taxon>
        <taxon>Gammaproteobacteria</taxon>
        <taxon>Vibrionales</taxon>
        <taxon>Vibrionaceae</taxon>
        <taxon>Photobacterium</taxon>
    </lineage>
</organism>
<dbReference type="EMBL" id="LVHF01000028">
    <property type="protein sequence ID" value="OAN13697.1"/>
    <property type="molecule type" value="Genomic_DNA"/>
</dbReference>
<sequence>MNPLRKAVVLALCTALLNACQSTSEPTSQTVEINAENAYQSSLQRHEAWERKLQGIEFLEIYSPEKFGLMLSSWKKADAIYQELVADPELALKSYSLFSSATYLDRFNDEIEVVEKQMVALEGLKREADEVLAPAMAQMKYLDGLDAKKYYRSEYTRIGRLYARLFTYIDKDDLNKARKMQDEYLERAHSLEVKTVKKIYIAPLEQELEQHRRNDVKYYAPLSYNRVEIKIENGKNIIDATPRDFAAIEVAVKEIEFELAHAAHIALEVSTMRDLSKDQHEGYILEMENKLLRISKALNDQDLRDQTIRTQATMITNNVKAARLQYVAKTSLKTNEVSQRATALEALVKQQQQEIAELKLQLATRDLPEAEQATANDEPVQLVSTDHDGEVEGESEVADVPADTAGAELAVDAGESGAEAETQTQ</sequence>
<feature type="coiled-coil region" evidence="1">
    <location>
        <begin position="334"/>
        <end position="361"/>
    </location>
</feature>
<comment type="caution">
    <text evidence="4">The sequence shown here is derived from an EMBL/GenBank/DDBJ whole genome shotgun (WGS) entry which is preliminary data.</text>
</comment>
<gene>
    <name evidence="4" type="ORF">A3K86_14075</name>
</gene>
<feature type="region of interest" description="Disordered" evidence="2">
    <location>
        <begin position="369"/>
        <end position="425"/>
    </location>
</feature>
<name>A0A178K9A8_9GAMM</name>
<proteinExistence type="predicted"/>
<evidence type="ECO:0000313" key="4">
    <source>
        <dbReference type="EMBL" id="OAN13697.1"/>
    </source>
</evidence>
<dbReference type="AlphaFoldDB" id="A0A178K9A8"/>
<keyword evidence="1" id="KW-0175">Coiled coil</keyword>
<dbReference type="RefSeq" id="WP_068332189.1">
    <property type="nucleotide sequence ID" value="NZ_LVHF01000028.1"/>
</dbReference>
<dbReference type="STRING" id="858640.A3K86_14075"/>
<reference evidence="4 5" key="1">
    <citation type="submission" date="2016-03" db="EMBL/GenBank/DDBJ databases">
        <title>Photobacterium proteolyticum sp. nov. a protease producing bacterium isolated from ocean sediments of Laizhou Bay.</title>
        <authorList>
            <person name="Li Y."/>
        </authorList>
    </citation>
    <scope>NUCLEOTIDE SEQUENCE [LARGE SCALE GENOMIC DNA]</scope>
    <source>
        <strain evidence="4 5">R-40508</strain>
    </source>
</reference>
<keyword evidence="3" id="KW-0732">Signal</keyword>
<feature type="signal peptide" evidence="3">
    <location>
        <begin position="1"/>
        <end position="24"/>
    </location>
</feature>